<protein>
    <submittedName>
        <fullName evidence="1">Uncharacterized protein</fullName>
    </submittedName>
</protein>
<organism evidence="1 2">
    <name type="scientific">Bonamia ostreae</name>
    <dbReference type="NCBI Taxonomy" id="126728"/>
    <lineage>
        <taxon>Eukaryota</taxon>
        <taxon>Sar</taxon>
        <taxon>Rhizaria</taxon>
        <taxon>Endomyxa</taxon>
        <taxon>Ascetosporea</taxon>
        <taxon>Haplosporida</taxon>
        <taxon>Bonamia</taxon>
    </lineage>
</organism>
<name>A0ABV2AU12_9EUKA</name>
<reference evidence="1 2" key="1">
    <citation type="journal article" date="2024" name="BMC Biol.">
        <title>Comparative genomics of Ascetosporea gives new insight into the evolutionary basis for animal parasitism in Rhizaria.</title>
        <authorList>
            <person name="Hiltunen Thoren M."/>
            <person name="Onut-Brannstrom I."/>
            <person name="Alfjorden A."/>
            <person name="Peckova H."/>
            <person name="Swords F."/>
            <person name="Hooper C."/>
            <person name="Holzer A.S."/>
            <person name="Bass D."/>
            <person name="Burki F."/>
        </authorList>
    </citation>
    <scope>NUCLEOTIDE SEQUENCE [LARGE SCALE GENOMIC DNA]</scope>
    <source>
        <strain evidence="1">20-A016</strain>
    </source>
</reference>
<accession>A0ABV2AU12</accession>
<sequence length="157" mass="18182">MSQPNLNFAKTTEKNSQLFEETAKLENIGQISSIFGGHFQNFSSSQKTKLNLSLLQKMLNKQTTTKNGKIKALKLYNEKMMKVNSEKKDLFEDDLEDEKEKIKDVFKDDFAHEEDVDEAEDIVKDETAADLISFDSFPNVLFDYENGLFWPNFNFCQ</sequence>
<keyword evidence="2" id="KW-1185">Reference proteome</keyword>
<evidence type="ECO:0000313" key="2">
    <source>
        <dbReference type="Proteomes" id="UP001439008"/>
    </source>
</evidence>
<proteinExistence type="predicted"/>
<gene>
    <name evidence="1" type="ORF">MHBO_004710</name>
</gene>
<dbReference type="EMBL" id="JBDODL010004959">
    <property type="protein sequence ID" value="MES1923165.1"/>
    <property type="molecule type" value="Genomic_DNA"/>
</dbReference>
<evidence type="ECO:0000313" key="1">
    <source>
        <dbReference type="EMBL" id="MES1923165.1"/>
    </source>
</evidence>
<comment type="caution">
    <text evidence="1">The sequence shown here is derived from an EMBL/GenBank/DDBJ whole genome shotgun (WGS) entry which is preliminary data.</text>
</comment>
<dbReference type="Proteomes" id="UP001439008">
    <property type="component" value="Unassembled WGS sequence"/>
</dbReference>